<evidence type="ECO:0000256" key="1">
    <source>
        <dbReference type="ARBA" id="ARBA00022617"/>
    </source>
</evidence>
<feature type="domain" description="Cytochrome c" evidence="8">
    <location>
        <begin position="1160"/>
        <end position="1297"/>
    </location>
</feature>
<dbReference type="InterPro" id="IPR009056">
    <property type="entry name" value="Cyt_c-like_dom"/>
</dbReference>
<evidence type="ECO:0000256" key="6">
    <source>
        <dbReference type="SAM" id="Phobius"/>
    </source>
</evidence>
<dbReference type="InterPro" id="IPR013427">
    <property type="entry name" value="Haem-bd_dom_put"/>
</dbReference>
<dbReference type="Gene3D" id="2.120.10.30">
    <property type="entry name" value="TolB, C-terminal domain"/>
    <property type="match status" value="1"/>
</dbReference>
<dbReference type="InterPro" id="IPR016024">
    <property type="entry name" value="ARM-type_fold"/>
</dbReference>
<dbReference type="InterPro" id="IPR036909">
    <property type="entry name" value="Cyt_c-like_dom_sf"/>
</dbReference>
<dbReference type="InterPro" id="IPR011989">
    <property type="entry name" value="ARM-like"/>
</dbReference>
<dbReference type="Gene3D" id="1.25.10.10">
    <property type="entry name" value="Leucine-rich Repeat Variant"/>
    <property type="match status" value="1"/>
</dbReference>
<organism evidence="9 10">
    <name type="scientific">Roseibacillus persicicus</name>
    <dbReference type="NCBI Taxonomy" id="454148"/>
    <lineage>
        <taxon>Bacteria</taxon>
        <taxon>Pseudomonadati</taxon>
        <taxon>Verrucomicrobiota</taxon>
        <taxon>Verrucomicrobiia</taxon>
        <taxon>Verrucomicrobiales</taxon>
        <taxon>Verrucomicrobiaceae</taxon>
        <taxon>Roseibacillus</taxon>
    </lineage>
</organism>
<dbReference type="SMART" id="SM00567">
    <property type="entry name" value="EZ_HEAT"/>
    <property type="match status" value="4"/>
</dbReference>
<dbReference type="Gene3D" id="1.10.760.10">
    <property type="entry name" value="Cytochrome c-like domain"/>
    <property type="match status" value="2"/>
</dbReference>
<keyword evidence="6" id="KW-1133">Transmembrane helix</keyword>
<dbReference type="Pfam" id="PF23500">
    <property type="entry name" value="DUF7133"/>
    <property type="match status" value="1"/>
</dbReference>
<dbReference type="SUPFAM" id="SSF101898">
    <property type="entry name" value="NHL repeat"/>
    <property type="match status" value="1"/>
</dbReference>
<dbReference type="PANTHER" id="PTHR33546:SF1">
    <property type="entry name" value="LARGE, MULTIFUNCTIONAL SECRETED PROTEIN"/>
    <property type="match status" value="1"/>
</dbReference>
<dbReference type="EMBL" id="BMXI01000003">
    <property type="protein sequence ID" value="GHC46313.1"/>
    <property type="molecule type" value="Genomic_DNA"/>
</dbReference>
<keyword evidence="6" id="KW-0472">Membrane</keyword>
<feature type="domain" description="Cytochrome c" evidence="8">
    <location>
        <begin position="1354"/>
        <end position="1443"/>
    </location>
</feature>
<dbReference type="GO" id="GO:0046872">
    <property type="term" value="F:metal ion binding"/>
    <property type="evidence" value="ECO:0007669"/>
    <property type="project" value="UniProtKB-KW"/>
</dbReference>
<keyword evidence="2 4" id="KW-0479">Metal-binding</keyword>
<proteinExistence type="predicted"/>
<protein>
    <recommendedName>
        <fullName evidence="8">Cytochrome c domain-containing protein</fullName>
    </recommendedName>
</protein>
<dbReference type="InterPro" id="IPR055557">
    <property type="entry name" value="DUF7133"/>
</dbReference>
<keyword evidence="1 4" id="KW-0349">Heme</keyword>
<keyword evidence="10" id="KW-1185">Reference proteome</keyword>
<feature type="chain" id="PRO_5037414529" description="Cytochrome c domain-containing protein" evidence="7">
    <location>
        <begin position="17"/>
        <end position="1530"/>
    </location>
</feature>
<dbReference type="Pfam" id="PF00034">
    <property type="entry name" value="Cytochrom_C"/>
    <property type="match status" value="1"/>
</dbReference>
<evidence type="ECO:0000256" key="2">
    <source>
        <dbReference type="ARBA" id="ARBA00022723"/>
    </source>
</evidence>
<dbReference type="PANTHER" id="PTHR33546">
    <property type="entry name" value="LARGE, MULTIFUNCTIONAL SECRETED PROTEIN-RELATED"/>
    <property type="match status" value="1"/>
</dbReference>
<reference evidence="9" key="2">
    <citation type="submission" date="2020-09" db="EMBL/GenBank/DDBJ databases">
        <authorList>
            <person name="Sun Q."/>
            <person name="Kim S."/>
        </authorList>
    </citation>
    <scope>NUCLEOTIDE SEQUENCE</scope>
    <source>
        <strain evidence="9">KCTC 12988</strain>
    </source>
</reference>
<name>A0A918THJ4_9BACT</name>
<dbReference type="InterPro" id="IPR004155">
    <property type="entry name" value="PBS_lyase_HEAT"/>
</dbReference>
<dbReference type="GO" id="GO:0020037">
    <property type="term" value="F:heme binding"/>
    <property type="evidence" value="ECO:0007669"/>
    <property type="project" value="InterPro"/>
</dbReference>
<evidence type="ECO:0000259" key="8">
    <source>
        <dbReference type="PROSITE" id="PS51007"/>
    </source>
</evidence>
<evidence type="ECO:0000256" key="4">
    <source>
        <dbReference type="PROSITE-ProRule" id="PRU00433"/>
    </source>
</evidence>
<sequence>MRVLLLLSFLSGLALAVDEEVSGGRIIQSFEGDGFGDWTTTGEGFGLGPCVDLPAEVNGTAREYCEESFACSAVGGVAAFGELKSPEIILQEPYVSFRLGGSMNGVGLEMWLGDDLLRSATPQGSLTLRRVTWDVREWMGKAVTFRIYDNSEFDFVVADHLVAHVAANPLFPNATRDGTTFEPGLISSPAKPGMLIPEGTTASVFANHEEQNVTSPTALTVAEDGKIYVAETNRFRFGVEDNRDRLFWVMDDIAATTVEDRQRMHEKWQHEVPLESLTAKSEVVRLLQDQDGDGRAEVSTIFADGFDDLLDGTAAGVMAYEGVIYFACIPDIYALSDLDGDGRVGEDERLSLASGFGLRVSLSGHDLNGFALGPDGRIYGTVGDRAMNVTTEEGVNYALTDQGAVFRFDPDGSNFEVIHAGLRNPKEVAFNEVGDAFTVDNNADMGDSARLVYLVEGADSGWRSDHQTLHSFHRQIGLTERPPNRWMDERMWDLANAEQPAWMMPPIAHLSNGPSGLVFAPATALGGLVANQFLLCDYKGGPSASGIHSFAVEPVGASYQMVSAGKFAWGVGATDIDFGYDGTAFLTDFGTGWQSAPQGQVLAFKPDSPHPQAEEVAELMREGFHHRNEAELASLLSHPDMRVRLRAQIALAEKPKALPAFYAELHLRDELLDLPAENLLLPRLDYGDELREDNTPVARLHAVWGLSMLARKNKDPYATAALLGLLQSPDAELRAQAAKGLGEAPVKDPARLIAALRDPSDRVSFFAALSLGRLGTPEAFDPLLNLALHASDANDPYLRHAAVVGLTGCASDQDLLSLSGHALPGMRLPALLALQRKGHVGTNRFLFDHTPAIRHEAIRIIHDTPIEAARPALMTVVDELLEKENSQVPPLIWRRLIHSAFRLAGQENAERLLTIAGTTKVPLPERQEALRLLLQWSNPHPVDQSLGRYVPMRPRPEREIKDLIEKKLTPLLQHDSPVLNAAIALVAHYEVAPSDLQNDELLALIEGPLIPAKARSTALALLERDETFSLTPLLIKILELEDQDRAPVALKLDAIDLLTERKPETSFPFLSQALTHEDPAYRQGAAVRLATHPHPEVPLLLVSYFDRLREQDNPDHTIELEMTLAAKVSAHHAPLDALTAYQESLDDDPLTPYLASLYGGDPERGAALFASHPTAQCARCHTGDARVDGNGMAGPHLAGIGNKSRRSLLESLVLPSATIAPGFAPISLTLNNGESLSGPLLEATDTHIDLMVEGQAWRVLRTDIAEASEPISPMPAMASLLQKEEIRDLVAYLTTLKKMPSRKNPLAQEPKRYHPFSAPNLFEMADETTPTPAPAETASTPAAAQSAPEGIDATVWEMGKTQYNTFCFACHQPDGNGVPGAFPPLAESEWVNGPVENLIRIQLRGLQGEIEVKGVTYNSMMAPMATQTDEQIAAVLTYVRNSFGNSAPAVTPEMVAELRSEEGQPMLTVADLADPNSAPQETTSSEPATAVLGEMPKGQTYMTFPYTPFAIFFVVLVAAATAKLMFGKSQ</sequence>
<dbReference type="PROSITE" id="PS51007">
    <property type="entry name" value="CYTC"/>
    <property type="match status" value="2"/>
</dbReference>
<keyword evidence="3 4" id="KW-0408">Iron</keyword>
<evidence type="ECO:0000256" key="7">
    <source>
        <dbReference type="SAM" id="SignalP"/>
    </source>
</evidence>
<feature type="compositionally biased region" description="Low complexity" evidence="5">
    <location>
        <begin position="1327"/>
        <end position="1348"/>
    </location>
</feature>
<dbReference type="GO" id="GO:0009055">
    <property type="term" value="F:electron transfer activity"/>
    <property type="evidence" value="ECO:0007669"/>
    <property type="project" value="InterPro"/>
</dbReference>
<dbReference type="InterPro" id="IPR011042">
    <property type="entry name" value="6-blade_b-propeller_TolB-like"/>
</dbReference>
<dbReference type="SUPFAM" id="SSF46626">
    <property type="entry name" value="Cytochrome c"/>
    <property type="match status" value="2"/>
</dbReference>
<keyword evidence="7" id="KW-0732">Signal</keyword>
<gene>
    <name evidence="9" type="ORF">GCM10007100_09880</name>
</gene>
<dbReference type="RefSeq" id="WP_189567894.1">
    <property type="nucleotide sequence ID" value="NZ_BMXI01000003.1"/>
</dbReference>
<reference evidence="9" key="1">
    <citation type="journal article" date="2014" name="Int. J. Syst. Evol. Microbiol.">
        <title>Complete genome sequence of Corynebacterium casei LMG S-19264T (=DSM 44701T), isolated from a smear-ripened cheese.</title>
        <authorList>
            <consortium name="US DOE Joint Genome Institute (JGI-PGF)"/>
            <person name="Walter F."/>
            <person name="Albersmeier A."/>
            <person name="Kalinowski J."/>
            <person name="Ruckert C."/>
        </authorList>
    </citation>
    <scope>NUCLEOTIDE SEQUENCE</scope>
    <source>
        <strain evidence="9">KCTC 12988</strain>
    </source>
</reference>
<evidence type="ECO:0000256" key="5">
    <source>
        <dbReference type="SAM" id="MobiDB-lite"/>
    </source>
</evidence>
<comment type="caution">
    <text evidence="9">The sequence shown here is derived from an EMBL/GenBank/DDBJ whole genome shotgun (WGS) entry which is preliminary data.</text>
</comment>
<feature type="transmembrane region" description="Helical" evidence="6">
    <location>
        <begin position="1506"/>
        <end position="1526"/>
    </location>
</feature>
<accession>A0A918THJ4</accession>
<evidence type="ECO:0000313" key="10">
    <source>
        <dbReference type="Proteomes" id="UP000644507"/>
    </source>
</evidence>
<evidence type="ECO:0000313" key="9">
    <source>
        <dbReference type="EMBL" id="GHC46313.1"/>
    </source>
</evidence>
<feature type="signal peptide" evidence="7">
    <location>
        <begin position="1"/>
        <end position="16"/>
    </location>
</feature>
<dbReference type="SUPFAM" id="SSF48371">
    <property type="entry name" value="ARM repeat"/>
    <property type="match status" value="1"/>
</dbReference>
<keyword evidence="6" id="KW-0812">Transmembrane</keyword>
<feature type="region of interest" description="Disordered" evidence="5">
    <location>
        <begin position="1325"/>
        <end position="1348"/>
    </location>
</feature>
<evidence type="ECO:0000256" key="3">
    <source>
        <dbReference type="ARBA" id="ARBA00023004"/>
    </source>
</evidence>
<dbReference type="Proteomes" id="UP000644507">
    <property type="component" value="Unassembled WGS sequence"/>
</dbReference>
<dbReference type="NCBIfam" id="TIGR02603">
    <property type="entry name" value="CxxCH_TIGR02603"/>
    <property type="match status" value="1"/>
</dbReference>